<comment type="caution">
    <text evidence="1">The sequence shown here is derived from an EMBL/GenBank/DDBJ whole genome shotgun (WGS) entry which is preliminary data.</text>
</comment>
<feature type="non-terminal residue" evidence="1">
    <location>
        <position position="12"/>
    </location>
</feature>
<dbReference type="Proteomes" id="UP000663881">
    <property type="component" value="Unassembled WGS sequence"/>
</dbReference>
<protein>
    <submittedName>
        <fullName evidence="1">Uncharacterized protein</fullName>
    </submittedName>
</protein>
<dbReference type="EMBL" id="CAJOAY010017010">
    <property type="protein sequence ID" value="CAF4306637.1"/>
    <property type="molecule type" value="Genomic_DNA"/>
</dbReference>
<sequence>MQRPQTVLSVFQ</sequence>
<organism evidence="1 2">
    <name type="scientific">Adineta steineri</name>
    <dbReference type="NCBI Taxonomy" id="433720"/>
    <lineage>
        <taxon>Eukaryota</taxon>
        <taxon>Metazoa</taxon>
        <taxon>Spiralia</taxon>
        <taxon>Gnathifera</taxon>
        <taxon>Rotifera</taxon>
        <taxon>Eurotatoria</taxon>
        <taxon>Bdelloidea</taxon>
        <taxon>Adinetida</taxon>
        <taxon>Adinetidae</taxon>
        <taxon>Adineta</taxon>
    </lineage>
</organism>
<proteinExistence type="predicted"/>
<evidence type="ECO:0000313" key="2">
    <source>
        <dbReference type="Proteomes" id="UP000663881"/>
    </source>
</evidence>
<reference evidence="1" key="1">
    <citation type="submission" date="2021-02" db="EMBL/GenBank/DDBJ databases">
        <authorList>
            <person name="Nowell W R."/>
        </authorList>
    </citation>
    <scope>NUCLEOTIDE SEQUENCE</scope>
</reference>
<gene>
    <name evidence="1" type="ORF">OKA104_LOCUS46492</name>
</gene>
<evidence type="ECO:0000313" key="1">
    <source>
        <dbReference type="EMBL" id="CAF4306637.1"/>
    </source>
</evidence>
<name>A0A820IFL8_9BILA</name>
<accession>A0A820IFL8</accession>